<proteinExistence type="predicted"/>
<gene>
    <name evidence="1" type="ORF">GCM10009733_082830</name>
</gene>
<dbReference type="Proteomes" id="UP001500064">
    <property type="component" value="Unassembled WGS sequence"/>
</dbReference>
<reference evidence="1 2" key="1">
    <citation type="journal article" date="2019" name="Int. J. Syst. Evol. Microbiol.">
        <title>The Global Catalogue of Microorganisms (GCM) 10K type strain sequencing project: providing services to taxonomists for standard genome sequencing and annotation.</title>
        <authorList>
            <consortium name="The Broad Institute Genomics Platform"/>
            <consortium name="The Broad Institute Genome Sequencing Center for Infectious Disease"/>
            <person name="Wu L."/>
            <person name="Ma J."/>
        </authorList>
    </citation>
    <scope>NUCLEOTIDE SEQUENCE [LARGE SCALE GENOMIC DNA]</scope>
    <source>
        <strain evidence="1 2">JCM 13929</strain>
    </source>
</reference>
<accession>A0ABN2GL77</accession>
<evidence type="ECO:0000313" key="1">
    <source>
        <dbReference type="EMBL" id="GAA1673110.1"/>
    </source>
</evidence>
<protein>
    <submittedName>
        <fullName evidence="1">Uncharacterized protein</fullName>
    </submittedName>
</protein>
<dbReference type="EMBL" id="BAAAMU010000094">
    <property type="protein sequence ID" value="GAA1673110.1"/>
    <property type="molecule type" value="Genomic_DNA"/>
</dbReference>
<organism evidence="1 2">
    <name type="scientific">Nonomuraea maheshkhaliensis</name>
    <dbReference type="NCBI Taxonomy" id="419590"/>
    <lineage>
        <taxon>Bacteria</taxon>
        <taxon>Bacillati</taxon>
        <taxon>Actinomycetota</taxon>
        <taxon>Actinomycetes</taxon>
        <taxon>Streptosporangiales</taxon>
        <taxon>Streptosporangiaceae</taxon>
        <taxon>Nonomuraea</taxon>
    </lineage>
</organism>
<keyword evidence="2" id="KW-1185">Reference proteome</keyword>
<sequence length="284" mass="30886">MPGRQRRLRVVTATLLTADDFPGELGDSYSSACAQLGLEANKDGYGIILCQDEDGARWTEFTTDVRGVDSVNSVLEMGYVAAGYEPDPATVVSLRPGWPLTCAVGYAELPEPHDPRGVQAADLLHAPEPDWIPAGRRCLADQIVNELRSGGHLSEEQYVDNYQFDAYNMGDHNPNPPARFIDVRRLVAADHPARPHLDAALVQAWSLARRDDLAPGSIRLWKTWPREKYVVRANGSSWTLIALVGGPAVLLLDHVADVPLALDEVPDLPALLDALMAAAGRSPI</sequence>
<name>A0ABN2GL77_9ACTN</name>
<evidence type="ECO:0000313" key="2">
    <source>
        <dbReference type="Proteomes" id="UP001500064"/>
    </source>
</evidence>
<comment type="caution">
    <text evidence="1">The sequence shown here is derived from an EMBL/GenBank/DDBJ whole genome shotgun (WGS) entry which is preliminary data.</text>
</comment>